<feature type="compositionally biased region" description="Basic and acidic residues" evidence="1">
    <location>
        <begin position="364"/>
        <end position="384"/>
    </location>
</feature>
<dbReference type="GeneID" id="63851385"/>
<protein>
    <submittedName>
        <fullName evidence="2">Uncharacterized protein</fullName>
    </submittedName>
</protein>
<evidence type="ECO:0000313" key="3">
    <source>
        <dbReference type="Proteomes" id="UP000800039"/>
    </source>
</evidence>
<feature type="compositionally biased region" description="Polar residues" evidence="1">
    <location>
        <begin position="60"/>
        <end position="70"/>
    </location>
</feature>
<reference evidence="2" key="1">
    <citation type="submission" date="2020-01" db="EMBL/GenBank/DDBJ databases">
        <authorList>
            <consortium name="DOE Joint Genome Institute"/>
            <person name="Haridas S."/>
            <person name="Albert R."/>
            <person name="Binder M."/>
            <person name="Bloem J."/>
            <person name="Labutti K."/>
            <person name="Salamov A."/>
            <person name="Andreopoulos B."/>
            <person name="Baker S.E."/>
            <person name="Barry K."/>
            <person name="Bills G."/>
            <person name="Bluhm B.H."/>
            <person name="Cannon C."/>
            <person name="Castanera R."/>
            <person name="Culley D.E."/>
            <person name="Daum C."/>
            <person name="Ezra D."/>
            <person name="Gonzalez J.B."/>
            <person name="Henrissat B."/>
            <person name="Kuo A."/>
            <person name="Liang C."/>
            <person name="Lipzen A."/>
            <person name="Lutzoni F."/>
            <person name="Magnuson J."/>
            <person name="Mondo S."/>
            <person name="Nolan M."/>
            <person name="Ohm R."/>
            <person name="Pangilinan J."/>
            <person name="Park H.-J."/>
            <person name="Ramirez L."/>
            <person name="Alfaro M."/>
            <person name="Sun H."/>
            <person name="Tritt A."/>
            <person name="Yoshinaga Y."/>
            <person name="Zwiers L.-H."/>
            <person name="Turgeon B.G."/>
            <person name="Goodwin S.B."/>
            <person name="Spatafora J.W."/>
            <person name="Crous P.W."/>
            <person name="Grigoriev I.V."/>
        </authorList>
    </citation>
    <scope>NUCLEOTIDE SEQUENCE</scope>
    <source>
        <strain evidence="2">CBS 394.84</strain>
    </source>
</reference>
<keyword evidence="3" id="KW-1185">Reference proteome</keyword>
<accession>A0A9P4GBH6</accession>
<gene>
    <name evidence="2" type="ORF">K460DRAFT_370307</name>
</gene>
<feature type="region of interest" description="Disordered" evidence="1">
    <location>
        <begin position="53"/>
        <end position="89"/>
    </location>
</feature>
<feature type="compositionally biased region" description="Polar residues" evidence="1">
    <location>
        <begin position="1"/>
        <end position="18"/>
    </location>
</feature>
<dbReference type="EMBL" id="ML976618">
    <property type="protein sequence ID" value="KAF1842336.1"/>
    <property type="molecule type" value="Genomic_DNA"/>
</dbReference>
<comment type="caution">
    <text evidence="2">The sequence shown here is derived from an EMBL/GenBank/DDBJ whole genome shotgun (WGS) entry which is preliminary data.</text>
</comment>
<name>A0A9P4GBH6_9PLEO</name>
<feature type="region of interest" description="Disordered" evidence="1">
    <location>
        <begin position="341"/>
        <end position="384"/>
    </location>
</feature>
<feature type="compositionally biased region" description="Polar residues" evidence="1">
    <location>
        <begin position="167"/>
        <end position="179"/>
    </location>
</feature>
<dbReference type="RefSeq" id="XP_040784899.1">
    <property type="nucleotide sequence ID" value="XM_040934134.1"/>
</dbReference>
<evidence type="ECO:0000256" key="1">
    <source>
        <dbReference type="SAM" id="MobiDB-lite"/>
    </source>
</evidence>
<dbReference type="OrthoDB" id="3795190at2759"/>
<feature type="region of interest" description="Disordered" evidence="1">
    <location>
        <begin position="163"/>
        <end position="221"/>
    </location>
</feature>
<feature type="compositionally biased region" description="Basic and acidic residues" evidence="1">
    <location>
        <begin position="346"/>
        <end position="357"/>
    </location>
</feature>
<evidence type="ECO:0000313" key="2">
    <source>
        <dbReference type="EMBL" id="KAF1842336.1"/>
    </source>
</evidence>
<proteinExistence type="predicted"/>
<sequence>MATSPSTMTFAPHQSSPLARTMSPFKDARQPPPCTPAKTAKLWDEYEKRALENARERDSLTQVQYAQRSSGPDMAKGYEPNSAPTTTTTRSSFDFKFRRVRAATPSTTVSICKTCKQPITYASGICERCMKKIILPAPTGETTPPLSPSSRNFASVDLEQLHKTSTLEDNNMPTSTSPKRMSFCPLPTQLVDPPIRLSSLRPPPIMQGTCVEPNRSRKASLTDPNEPFLRLQVAHQSYQPQSYSHPTTPTYSNIPTTPPSTRPSSLANIASIPTSTYPYDRKTSVTPSELSALYPYASNTTTSPPSLCRVSDAQQNTTSAWDDWDSDDEEKVRLVGWIGRKKGGKKGKEGRASKDSFESMGAIEEAKRKAKQSREDERLEQVRRDTLELVRASKSSNATKKKRPRGFVRVISCGCSQA</sequence>
<dbReference type="Proteomes" id="UP000800039">
    <property type="component" value="Unassembled WGS sequence"/>
</dbReference>
<dbReference type="AlphaFoldDB" id="A0A9P4GBH6"/>
<feature type="region of interest" description="Disordered" evidence="1">
    <location>
        <begin position="1"/>
        <end position="38"/>
    </location>
</feature>
<organism evidence="2 3">
    <name type="scientific">Cucurbitaria berberidis CBS 394.84</name>
    <dbReference type="NCBI Taxonomy" id="1168544"/>
    <lineage>
        <taxon>Eukaryota</taxon>
        <taxon>Fungi</taxon>
        <taxon>Dikarya</taxon>
        <taxon>Ascomycota</taxon>
        <taxon>Pezizomycotina</taxon>
        <taxon>Dothideomycetes</taxon>
        <taxon>Pleosporomycetidae</taxon>
        <taxon>Pleosporales</taxon>
        <taxon>Pleosporineae</taxon>
        <taxon>Cucurbitariaceae</taxon>
        <taxon>Cucurbitaria</taxon>
    </lineage>
</organism>